<reference evidence="21" key="1">
    <citation type="journal article" date="2010" name="Genome Biol. Evol.">
        <title>Ecdysozoan mitogenomics: evidence for a common origin of the legged invertebrates, the Panarthropoda.</title>
        <authorList>
            <person name="Rota-Stabelli O."/>
            <person name="Kayal E."/>
            <person name="Gleeson D."/>
            <person name="Daub J."/>
            <person name="Boore J.L."/>
            <person name="Telford M.J."/>
            <person name="Pisani D."/>
            <person name="Blaxter M."/>
            <person name="Lavrov D.V."/>
        </authorList>
    </citation>
    <scope>NUCLEOTIDE SEQUENCE</scope>
</reference>
<organism evidence="21">
    <name type="scientific">Epiperipatus biolleyi</name>
    <name type="common">Velvet worm</name>
    <name type="synonym">Peripatus biolleyi</name>
    <dbReference type="NCBI Taxonomy" id="172520"/>
    <lineage>
        <taxon>Eukaryota</taxon>
        <taxon>Metazoa</taxon>
        <taxon>Ecdysozoa</taxon>
        <taxon>Onychophora</taxon>
        <taxon>Udeonychophora</taxon>
        <taxon>Euonychophora</taxon>
        <taxon>Peripatidae</taxon>
        <taxon>Epiperipatus</taxon>
    </lineage>
</organism>
<dbReference type="Pfam" id="PF00662">
    <property type="entry name" value="Proton_antipo_N"/>
    <property type="match status" value="1"/>
</dbReference>
<feature type="transmembrane region" description="Helical" evidence="17">
    <location>
        <begin position="112"/>
        <end position="129"/>
    </location>
</feature>
<evidence type="ECO:0000256" key="10">
    <source>
        <dbReference type="ARBA" id="ARBA00022982"/>
    </source>
</evidence>
<dbReference type="InterPro" id="IPR010934">
    <property type="entry name" value="NADH_DH_su5_C"/>
</dbReference>
<dbReference type="InterPro" id="IPR001750">
    <property type="entry name" value="ND/Mrp_TM"/>
</dbReference>
<geneLocation type="mitochondrion" evidence="21"/>
<keyword evidence="5 17" id="KW-0813">Transport</keyword>
<proteinExistence type="inferred from homology"/>
<feature type="transmembrane region" description="Helical" evidence="17">
    <location>
        <begin position="245"/>
        <end position="264"/>
    </location>
</feature>
<evidence type="ECO:0000256" key="11">
    <source>
        <dbReference type="ARBA" id="ARBA00022989"/>
    </source>
</evidence>
<comment type="catalytic activity">
    <reaction evidence="16 17">
        <text>a ubiquinone + NADH + 5 H(+)(in) = a ubiquinol + NAD(+) + 4 H(+)(out)</text>
        <dbReference type="Rhea" id="RHEA:29091"/>
        <dbReference type="Rhea" id="RHEA-COMP:9565"/>
        <dbReference type="Rhea" id="RHEA-COMP:9566"/>
        <dbReference type="ChEBI" id="CHEBI:15378"/>
        <dbReference type="ChEBI" id="CHEBI:16389"/>
        <dbReference type="ChEBI" id="CHEBI:17976"/>
        <dbReference type="ChEBI" id="CHEBI:57540"/>
        <dbReference type="ChEBI" id="CHEBI:57945"/>
        <dbReference type="EC" id="7.1.1.2"/>
    </reaction>
</comment>
<feature type="transmembrane region" description="Helical" evidence="17">
    <location>
        <begin position="381"/>
        <end position="402"/>
    </location>
</feature>
<dbReference type="Pfam" id="PF06455">
    <property type="entry name" value="NADH5_C"/>
    <property type="match status" value="1"/>
</dbReference>
<comment type="similarity">
    <text evidence="17">Belongs to the complex I subunit 5 family.</text>
</comment>
<dbReference type="EC" id="7.1.1.2" evidence="3 17"/>
<keyword evidence="10" id="KW-0249">Electron transport</keyword>
<feature type="transmembrane region" description="Helical" evidence="17">
    <location>
        <begin position="12"/>
        <end position="36"/>
    </location>
</feature>
<keyword evidence="12 17" id="KW-0520">NAD</keyword>
<dbReference type="PRINTS" id="PR01434">
    <property type="entry name" value="NADHDHGNASE5"/>
</dbReference>
<dbReference type="GO" id="GO:0015990">
    <property type="term" value="P:electron transport coupled proton transport"/>
    <property type="evidence" value="ECO:0007669"/>
    <property type="project" value="TreeGrafter"/>
</dbReference>
<feature type="transmembrane region" description="Helical" evidence="17">
    <location>
        <begin position="271"/>
        <end position="291"/>
    </location>
</feature>
<dbReference type="EMBL" id="HM600781">
    <property type="protein sequence ID" value="ADK97563.1"/>
    <property type="molecule type" value="Genomic_DNA"/>
</dbReference>
<feature type="transmembrane region" description="Helical" evidence="17">
    <location>
        <begin position="181"/>
        <end position="203"/>
    </location>
</feature>
<evidence type="ECO:0000256" key="5">
    <source>
        <dbReference type="ARBA" id="ARBA00022448"/>
    </source>
</evidence>
<name>F8RJ81_EPIBI</name>
<dbReference type="Pfam" id="PF00361">
    <property type="entry name" value="Proton_antipo_M"/>
    <property type="match status" value="1"/>
</dbReference>
<evidence type="ECO:0000256" key="2">
    <source>
        <dbReference type="ARBA" id="ARBA00004448"/>
    </source>
</evidence>
<evidence type="ECO:0000256" key="16">
    <source>
        <dbReference type="ARBA" id="ARBA00049551"/>
    </source>
</evidence>
<dbReference type="GO" id="GO:0008137">
    <property type="term" value="F:NADH dehydrogenase (ubiquinone) activity"/>
    <property type="evidence" value="ECO:0007669"/>
    <property type="project" value="UniProtKB-EC"/>
</dbReference>
<evidence type="ECO:0000256" key="13">
    <source>
        <dbReference type="ARBA" id="ARBA00023075"/>
    </source>
</evidence>
<feature type="domain" description="NADH-Ubiquinone oxidoreductase (complex I) chain 5 N-terminal" evidence="19">
    <location>
        <begin position="41"/>
        <end position="89"/>
    </location>
</feature>
<feature type="transmembrane region" description="Helical" evidence="17">
    <location>
        <begin position="297"/>
        <end position="320"/>
    </location>
</feature>
<keyword evidence="13 17" id="KW-0830">Ubiquinone</keyword>
<evidence type="ECO:0000256" key="14">
    <source>
        <dbReference type="ARBA" id="ARBA00023128"/>
    </source>
</evidence>
<feature type="transmembrane region" description="Helical" evidence="17">
    <location>
        <begin position="48"/>
        <end position="68"/>
    </location>
</feature>
<evidence type="ECO:0000256" key="6">
    <source>
        <dbReference type="ARBA" id="ARBA00022660"/>
    </source>
</evidence>
<feature type="transmembrane region" description="Helical" evidence="17">
    <location>
        <begin position="486"/>
        <end position="506"/>
    </location>
</feature>
<dbReference type="PANTHER" id="PTHR42829:SF2">
    <property type="entry name" value="NADH-UBIQUINONE OXIDOREDUCTASE CHAIN 5"/>
    <property type="match status" value="1"/>
</dbReference>
<keyword evidence="21" id="KW-0560">Oxidoreductase</keyword>
<keyword evidence="14 17" id="KW-0496">Mitochondrion</keyword>
<evidence type="ECO:0000259" key="18">
    <source>
        <dbReference type="Pfam" id="PF00361"/>
    </source>
</evidence>
<feature type="transmembrane region" description="Helical" evidence="17">
    <location>
        <begin position="550"/>
        <end position="567"/>
    </location>
</feature>
<evidence type="ECO:0000259" key="19">
    <source>
        <dbReference type="Pfam" id="PF00662"/>
    </source>
</evidence>
<dbReference type="GO" id="GO:0005743">
    <property type="term" value="C:mitochondrial inner membrane"/>
    <property type="evidence" value="ECO:0007669"/>
    <property type="project" value="UniProtKB-SubCell"/>
</dbReference>
<dbReference type="InterPro" id="IPR001516">
    <property type="entry name" value="Proton_antipo_N"/>
</dbReference>
<evidence type="ECO:0000256" key="12">
    <source>
        <dbReference type="ARBA" id="ARBA00023027"/>
    </source>
</evidence>
<evidence type="ECO:0000313" key="21">
    <source>
        <dbReference type="EMBL" id="ADK97563.1"/>
    </source>
</evidence>
<feature type="transmembrane region" description="Helical" evidence="17">
    <location>
        <begin position="341"/>
        <end position="361"/>
    </location>
</feature>
<protein>
    <recommendedName>
        <fullName evidence="4 17">NADH-ubiquinone oxidoreductase chain 5</fullName>
        <ecNumber evidence="3 17">7.1.1.2</ecNumber>
    </recommendedName>
</protein>
<comment type="function">
    <text evidence="1">Core subunit of the mitochondrial membrane respiratory chain NADH dehydrogenase (Complex I) that is believed to belong to the minimal assembly required for catalysis. Complex I functions in the transfer of electrons from NADH to the respiratory chain. The immediate electron acceptor for the enzyme is believed to be ubiquinone.</text>
</comment>
<dbReference type="InterPro" id="IPR003945">
    <property type="entry name" value="NU5C-like"/>
</dbReference>
<keyword evidence="11 17" id="KW-1133">Transmembrane helix</keyword>
<dbReference type="GO" id="GO:0003954">
    <property type="term" value="F:NADH dehydrogenase activity"/>
    <property type="evidence" value="ECO:0007669"/>
    <property type="project" value="TreeGrafter"/>
</dbReference>
<dbReference type="GO" id="GO:0042773">
    <property type="term" value="P:ATP synthesis coupled electron transport"/>
    <property type="evidence" value="ECO:0007669"/>
    <property type="project" value="InterPro"/>
</dbReference>
<evidence type="ECO:0000256" key="7">
    <source>
        <dbReference type="ARBA" id="ARBA00022692"/>
    </source>
</evidence>
<evidence type="ECO:0000256" key="3">
    <source>
        <dbReference type="ARBA" id="ARBA00012944"/>
    </source>
</evidence>
<evidence type="ECO:0000259" key="20">
    <source>
        <dbReference type="Pfam" id="PF06455"/>
    </source>
</evidence>
<feature type="transmembrane region" description="Helical" evidence="17">
    <location>
        <begin position="89"/>
        <end position="106"/>
    </location>
</feature>
<feature type="domain" description="NADH:quinone oxidoreductase/Mrp antiporter transmembrane" evidence="18">
    <location>
        <begin position="106"/>
        <end position="383"/>
    </location>
</feature>
<evidence type="ECO:0000256" key="17">
    <source>
        <dbReference type="RuleBase" id="RU003404"/>
    </source>
</evidence>
<feature type="transmembrane region" description="Helical" evidence="17">
    <location>
        <begin position="141"/>
        <end position="161"/>
    </location>
</feature>
<keyword evidence="9" id="KW-1278">Translocase</keyword>
<keyword evidence="15 17" id="KW-0472">Membrane</keyword>
<feature type="transmembrane region" description="Helical" evidence="17">
    <location>
        <begin position="449"/>
        <end position="471"/>
    </location>
</feature>
<evidence type="ECO:0000256" key="8">
    <source>
        <dbReference type="ARBA" id="ARBA00022792"/>
    </source>
</evidence>
<evidence type="ECO:0000256" key="4">
    <source>
        <dbReference type="ARBA" id="ARBA00021096"/>
    </source>
</evidence>
<comment type="function">
    <text evidence="17">Core subunit of the mitochondrial membrane respiratory chain NADH dehydrogenase (Complex I) which catalyzes electron transfer from NADH through the respiratory chain, using ubiquinone as an electron acceptor. Essential for the catalytic activity and assembly of complex I.</text>
</comment>
<feature type="domain" description="NADH dehydrogenase subunit 5 C-terminal" evidence="20">
    <location>
        <begin position="392"/>
        <end position="566"/>
    </location>
</feature>
<keyword evidence="6" id="KW-0679">Respiratory chain</keyword>
<dbReference type="AlphaFoldDB" id="F8RJ81"/>
<evidence type="ECO:0000256" key="15">
    <source>
        <dbReference type="ARBA" id="ARBA00023136"/>
    </source>
</evidence>
<feature type="transmembrane region" description="Helical" evidence="17">
    <location>
        <begin position="423"/>
        <end position="443"/>
    </location>
</feature>
<accession>F8RJ81</accession>
<comment type="subcellular location">
    <subcellularLocation>
        <location evidence="2">Mitochondrion inner membrane</location>
        <topology evidence="2">Multi-pass membrane protein</topology>
    </subcellularLocation>
</comment>
<evidence type="ECO:0000256" key="9">
    <source>
        <dbReference type="ARBA" id="ARBA00022967"/>
    </source>
</evidence>
<keyword evidence="7 17" id="KW-0812">Transmembrane</keyword>
<sequence>MDGLSFKFSKKMLFLLFFFGFLISLIFCNFKFVYIFEIEFLEINSNSIIMTMIFDWMSVLFMTVIFFISGSVMKFSVEYMMEEKNKLRFCMIVIMFILSMIFLVISPNLISILLGWDGLGLVSYVLVIYYQNSKSNSAGMLTILSNRVGDVAFLICIVYMLNHGNWNFFSLSGFDKNIISVMVVLMLLAGITKSAQIPFSAWLPAAMAAPTPVSALVHSSTLVTAGVFLMIRFSEFFSSMMFFKVSLLFMSSLTMMMASVVANFEYDIKKIIALSTLSQLGLMMSIVALGFPNLAFFHLLTHAVFKALLFICSGSIIHNFGHVQDIRMLGLVTNQMPKVSICLNTANLALCGIPFLAGFYSKDIILEMYCYSNWNFISFTMLFIATSMTASYSIRMAYFSFWKKIHSKSMNSIFEEKSEISSSAMLMSMGAVVGGSVFSWLIFSSPNSIELFVLLKVLTLIVTFAGGMYMLSVKEKNYFLGGKMKFIFYFFSQMWFFPKISSQIFLNFMMSWSKFSFEKVDISWVEMIGPQGTFKVLIYSSKILQFIQKNSIKTYLFSMIIIMFVCWM</sequence>
<feature type="transmembrane region" description="Helical" evidence="17">
    <location>
        <begin position="215"/>
        <end position="233"/>
    </location>
</feature>
<gene>
    <name evidence="21" type="primary">nad5</name>
</gene>
<evidence type="ECO:0000256" key="1">
    <source>
        <dbReference type="ARBA" id="ARBA00003257"/>
    </source>
</evidence>
<keyword evidence="8" id="KW-0999">Mitochondrion inner membrane</keyword>
<dbReference type="PANTHER" id="PTHR42829">
    <property type="entry name" value="NADH-UBIQUINONE OXIDOREDUCTASE CHAIN 5"/>
    <property type="match status" value="1"/>
</dbReference>